<dbReference type="EMBL" id="JAKLWS010000054">
    <property type="protein sequence ID" value="MCG2590998.1"/>
    <property type="molecule type" value="Genomic_DNA"/>
</dbReference>
<dbReference type="PROSITE" id="PS50164">
    <property type="entry name" value="GIY_YIG"/>
    <property type="match status" value="1"/>
</dbReference>
<reference evidence="3" key="2">
    <citation type="submission" date="2024-05" db="EMBL/GenBank/DDBJ databases">
        <title>Rhodohalobacter halophilus gen. nov., sp. nov., a moderately halophilic member of the family Balneolaceae.</title>
        <authorList>
            <person name="Xia J."/>
        </authorList>
    </citation>
    <scope>NUCLEOTIDE SEQUENCE</scope>
    <source>
        <strain evidence="3">WB101</strain>
    </source>
</reference>
<evidence type="ECO:0000256" key="1">
    <source>
        <dbReference type="ARBA" id="ARBA00007435"/>
    </source>
</evidence>
<dbReference type="InterPro" id="IPR000305">
    <property type="entry name" value="GIY-YIG_endonuc"/>
</dbReference>
<dbReference type="PANTHER" id="PTHR34477:SF5">
    <property type="entry name" value="BSL5627 PROTEIN"/>
    <property type="match status" value="1"/>
</dbReference>
<dbReference type="Gene3D" id="3.40.1440.10">
    <property type="entry name" value="GIY-YIG endonuclease"/>
    <property type="match status" value="1"/>
</dbReference>
<protein>
    <submittedName>
        <fullName evidence="3">GIY-YIG nuclease family protein</fullName>
    </submittedName>
</protein>
<name>A0ABS9KJI3_9BACT</name>
<evidence type="ECO:0000259" key="2">
    <source>
        <dbReference type="PROSITE" id="PS50164"/>
    </source>
</evidence>
<comment type="similarity">
    <text evidence="1">Belongs to the UPF0213 family.</text>
</comment>
<dbReference type="Pfam" id="PF01541">
    <property type="entry name" value="GIY-YIG"/>
    <property type="match status" value="1"/>
</dbReference>
<reference evidence="3" key="1">
    <citation type="submission" date="2022-01" db="EMBL/GenBank/DDBJ databases">
        <authorList>
            <person name="Wang Y."/>
        </authorList>
    </citation>
    <scope>NUCLEOTIDE SEQUENCE</scope>
    <source>
        <strain evidence="3">WB101</strain>
    </source>
</reference>
<feature type="domain" description="GIY-YIG" evidence="2">
    <location>
        <begin position="1"/>
        <end position="70"/>
    </location>
</feature>
<keyword evidence="4" id="KW-1185">Reference proteome</keyword>
<dbReference type="SUPFAM" id="SSF82771">
    <property type="entry name" value="GIY-YIG endonuclease"/>
    <property type="match status" value="1"/>
</dbReference>
<dbReference type="Proteomes" id="UP001165366">
    <property type="component" value="Unassembled WGS sequence"/>
</dbReference>
<sequence length="90" mass="11217">MTNRTHSTLYVGMTGIGYKRTEQHINKVFNGFTKKYNVTKLVYFEEYSFVWDAIAREKQIKRWSRKKKEWLIETRNPNWDDLYRKYIDRW</sequence>
<dbReference type="InterPro" id="IPR050190">
    <property type="entry name" value="UPF0213_domain"/>
</dbReference>
<proteinExistence type="inferred from homology"/>
<dbReference type="CDD" id="cd10448">
    <property type="entry name" value="GIY-YIG_unchar_3"/>
    <property type="match status" value="1"/>
</dbReference>
<evidence type="ECO:0000313" key="3">
    <source>
        <dbReference type="EMBL" id="MCG2590998.1"/>
    </source>
</evidence>
<dbReference type="InterPro" id="IPR035901">
    <property type="entry name" value="GIY-YIG_endonuc_sf"/>
</dbReference>
<accession>A0ABS9KJI3</accession>
<evidence type="ECO:0000313" key="4">
    <source>
        <dbReference type="Proteomes" id="UP001165366"/>
    </source>
</evidence>
<organism evidence="3 4">
    <name type="scientific">Rhodohalobacter sulfatireducens</name>
    <dbReference type="NCBI Taxonomy" id="2911366"/>
    <lineage>
        <taxon>Bacteria</taxon>
        <taxon>Pseudomonadati</taxon>
        <taxon>Balneolota</taxon>
        <taxon>Balneolia</taxon>
        <taxon>Balneolales</taxon>
        <taxon>Balneolaceae</taxon>
        <taxon>Rhodohalobacter</taxon>
    </lineage>
</organism>
<dbReference type="PANTHER" id="PTHR34477">
    <property type="entry name" value="UPF0213 PROTEIN YHBQ"/>
    <property type="match status" value="1"/>
</dbReference>
<gene>
    <name evidence="3" type="ORF">L6773_20680</name>
</gene>
<comment type="caution">
    <text evidence="3">The sequence shown here is derived from an EMBL/GenBank/DDBJ whole genome shotgun (WGS) entry which is preliminary data.</text>
</comment>